<dbReference type="Proteomes" id="UP000578531">
    <property type="component" value="Unassembled WGS sequence"/>
</dbReference>
<evidence type="ECO:0000256" key="2">
    <source>
        <dbReference type="ARBA" id="ARBA00022737"/>
    </source>
</evidence>
<dbReference type="InterPro" id="IPR001680">
    <property type="entry name" value="WD40_rpt"/>
</dbReference>
<evidence type="ECO:0000313" key="8">
    <source>
        <dbReference type="Proteomes" id="UP000578531"/>
    </source>
</evidence>
<protein>
    <recommendedName>
        <fullName evidence="4">Mitochondrial division protein 1</fullName>
    </recommendedName>
</protein>
<dbReference type="Gene3D" id="2.130.10.10">
    <property type="entry name" value="YVTN repeat-like/Quinoprotein amine dehydrogenase"/>
    <property type="match status" value="1"/>
</dbReference>
<dbReference type="SMART" id="SM00320">
    <property type="entry name" value="WD40"/>
    <property type="match status" value="1"/>
</dbReference>
<comment type="similarity">
    <text evidence="3">Belongs to the WD repeat MDV1/CAF4 family.</text>
</comment>
<dbReference type="RefSeq" id="XP_037167729.1">
    <property type="nucleotide sequence ID" value="XM_037305321.1"/>
</dbReference>
<dbReference type="GeneID" id="59285062"/>
<dbReference type="PROSITE" id="PS50082">
    <property type="entry name" value="WD_REPEATS_2"/>
    <property type="match status" value="1"/>
</dbReference>
<evidence type="ECO:0000256" key="4">
    <source>
        <dbReference type="ARBA" id="ARBA00039789"/>
    </source>
</evidence>
<sequence length="107" mass="11632">MGTPNFVHPFSNAPAKQFWTSVKKEIHSSAMLFAPQTSVVRNVCSRISAWIPRCPITPTLWSPELQKLEGHTGSVNAVAFSQDGSLLASASHDETVRPWNPSTGQDG</sequence>
<dbReference type="PANTHER" id="PTHR22847:SF637">
    <property type="entry name" value="WD REPEAT DOMAIN 5B"/>
    <property type="match status" value="1"/>
</dbReference>
<keyword evidence="2" id="KW-0677">Repeat</keyword>
<dbReference type="PANTHER" id="PTHR22847">
    <property type="entry name" value="WD40 REPEAT PROTEIN"/>
    <property type="match status" value="1"/>
</dbReference>
<evidence type="ECO:0000256" key="6">
    <source>
        <dbReference type="PROSITE-ProRule" id="PRU00221"/>
    </source>
</evidence>
<dbReference type="AlphaFoldDB" id="A0A8H6G135"/>
<evidence type="ECO:0000256" key="5">
    <source>
        <dbReference type="ARBA" id="ARBA00043913"/>
    </source>
</evidence>
<comment type="caution">
    <text evidence="7">The sequence shown here is derived from an EMBL/GenBank/DDBJ whole genome shotgun (WGS) entry which is preliminary data.</text>
</comment>
<dbReference type="EMBL" id="JACCJC010000009">
    <property type="protein sequence ID" value="KAF6238427.1"/>
    <property type="molecule type" value="Genomic_DNA"/>
</dbReference>
<gene>
    <name evidence="7" type="ORF">HO173_003394</name>
</gene>
<dbReference type="GO" id="GO:1990234">
    <property type="term" value="C:transferase complex"/>
    <property type="evidence" value="ECO:0007669"/>
    <property type="project" value="UniProtKB-ARBA"/>
</dbReference>
<comment type="function">
    <text evidence="5">Involved in mitochondrial fission. Acts as an adapter protein required to form mitochondrial fission complexes. Formation of these complexes is required to promote constriction and fission of the mitochondrial compartment at a late step in mitochondrial division.</text>
</comment>
<evidence type="ECO:0000313" key="7">
    <source>
        <dbReference type="EMBL" id="KAF6238427.1"/>
    </source>
</evidence>
<accession>A0A8H6G135</accession>
<dbReference type="InterPro" id="IPR015943">
    <property type="entry name" value="WD40/YVTN_repeat-like_dom_sf"/>
</dbReference>
<evidence type="ECO:0000256" key="3">
    <source>
        <dbReference type="ARBA" id="ARBA00038415"/>
    </source>
</evidence>
<dbReference type="PROSITE" id="PS50294">
    <property type="entry name" value="WD_REPEATS_REGION"/>
    <property type="match status" value="1"/>
</dbReference>
<dbReference type="OrthoDB" id="538223at2759"/>
<reference evidence="7 8" key="1">
    <citation type="journal article" date="2020" name="Genomics">
        <title>Complete, high-quality genomes from long-read metagenomic sequencing of two wolf lichen thalli reveals enigmatic genome architecture.</title>
        <authorList>
            <person name="McKenzie S.K."/>
            <person name="Walston R.F."/>
            <person name="Allen J.L."/>
        </authorList>
    </citation>
    <scope>NUCLEOTIDE SEQUENCE [LARGE SCALE GENOMIC DNA]</scope>
    <source>
        <strain evidence="7">WasteWater2</strain>
    </source>
</reference>
<dbReference type="SUPFAM" id="SSF50978">
    <property type="entry name" value="WD40 repeat-like"/>
    <property type="match status" value="1"/>
</dbReference>
<feature type="repeat" description="WD" evidence="6">
    <location>
        <begin position="68"/>
        <end position="107"/>
    </location>
</feature>
<dbReference type="InterPro" id="IPR036322">
    <property type="entry name" value="WD40_repeat_dom_sf"/>
</dbReference>
<dbReference type="Pfam" id="PF00400">
    <property type="entry name" value="WD40"/>
    <property type="match status" value="1"/>
</dbReference>
<evidence type="ECO:0000256" key="1">
    <source>
        <dbReference type="ARBA" id="ARBA00022574"/>
    </source>
</evidence>
<keyword evidence="1 6" id="KW-0853">WD repeat</keyword>
<keyword evidence="8" id="KW-1185">Reference proteome</keyword>
<organism evidence="7 8">
    <name type="scientific">Letharia columbiana</name>
    <dbReference type="NCBI Taxonomy" id="112416"/>
    <lineage>
        <taxon>Eukaryota</taxon>
        <taxon>Fungi</taxon>
        <taxon>Dikarya</taxon>
        <taxon>Ascomycota</taxon>
        <taxon>Pezizomycotina</taxon>
        <taxon>Lecanoromycetes</taxon>
        <taxon>OSLEUM clade</taxon>
        <taxon>Lecanoromycetidae</taxon>
        <taxon>Lecanorales</taxon>
        <taxon>Lecanorineae</taxon>
        <taxon>Parmeliaceae</taxon>
        <taxon>Letharia</taxon>
    </lineage>
</organism>
<proteinExistence type="inferred from homology"/>
<name>A0A8H6G135_9LECA</name>